<feature type="transmembrane region" description="Helical" evidence="13 14">
    <location>
        <begin position="96"/>
        <end position="116"/>
    </location>
</feature>
<feature type="transmembrane region" description="Helical" evidence="13 14">
    <location>
        <begin position="173"/>
        <end position="197"/>
    </location>
</feature>
<name>A0AAW0GH39_9APHY</name>
<keyword evidence="9 13" id="KW-0443">Lipid metabolism</keyword>
<evidence type="ECO:0000256" key="15">
    <source>
        <dbReference type="SAM" id="MobiDB-lite"/>
    </source>
</evidence>
<evidence type="ECO:0000256" key="8">
    <source>
        <dbReference type="ARBA" id="ARBA00022989"/>
    </source>
</evidence>
<comment type="pathway">
    <text evidence="13 14">Phospholipid metabolism; phosphatidylcholine biosynthesis.</text>
</comment>
<feature type="transmembrane region" description="Helical" evidence="13 14">
    <location>
        <begin position="209"/>
        <end position="225"/>
    </location>
</feature>
<evidence type="ECO:0000313" key="17">
    <source>
        <dbReference type="Proteomes" id="UP001385951"/>
    </source>
</evidence>
<comment type="catalytic activity">
    <reaction evidence="13 14">
        <text>a 1,2-diacyl-sn-glycero-3-phosphoethanolamine + S-adenosyl-L-methionine = a 1,2-diacyl-sn-glycero-3-phospho-N-methylethanolamine + S-adenosyl-L-homocysteine + H(+)</text>
        <dbReference type="Rhea" id="RHEA:11164"/>
        <dbReference type="ChEBI" id="CHEBI:15378"/>
        <dbReference type="ChEBI" id="CHEBI:57856"/>
        <dbReference type="ChEBI" id="CHEBI:59789"/>
        <dbReference type="ChEBI" id="CHEBI:64573"/>
        <dbReference type="ChEBI" id="CHEBI:64612"/>
        <dbReference type="EC" id="2.1.1.17"/>
    </reaction>
</comment>
<dbReference type="PANTHER" id="PTHR32138">
    <property type="entry name" value="PHOSPHATIDYLETHANOLAMINE N-METHYLTRANSFERASE"/>
    <property type="match status" value="1"/>
</dbReference>
<comment type="caution">
    <text evidence="16">The sequence shown here is derived from an EMBL/GenBank/DDBJ whole genome shotgun (WGS) entry which is preliminary data.</text>
</comment>
<feature type="transmembrane region" description="Helical" evidence="13 14">
    <location>
        <begin position="616"/>
        <end position="639"/>
    </location>
</feature>
<dbReference type="Pfam" id="PF04191">
    <property type="entry name" value="PEMT"/>
    <property type="match status" value="2"/>
</dbReference>
<keyword evidence="6 13" id="KW-0812">Transmembrane</keyword>
<feature type="transmembrane region" description="Helical" evidence="13 14">
    <location>
        <begin position="462"/>
        <end position="484"/>
    </location>
</feature>
<feature type="region of interest" description="Disordered" evidence="15">
    <location>
        <begin position="1"/>
        <end position="37"/>
    </location>
</feature>
<keyword evidence="11 13" id="KW-0594">Phospholipid biosynthesis</keyword>
<feature type="region of interest" description="Disordered" evidence="15">
    <location>
        <begin position="320"/>
        <end position="408"/>
    </location>
</feature>
<feature type="transmembrane region" description="Helical" evidence="13 14">
    <location>
        <begin position="72"/>
        <end position="89"/>
    </location>
</feature>
<accession>A0AAW0GH39</accession>
<evidence type="ECO:0000256" key="6">
    <source>
        <dbReference type="ARBA" id="ARBA00022692"/>
    </source>
</evidence>
<dbReference type="EC" id="2.1.1.17" evidence="13 14"/>
<dbReference type="GO" id="GO:0004608">
    <property type="term" value="F:phosphatidylethanolamine N-methyltransferase activity"/>
    <property type="evidence" value="ECO:0007669"/>
    <property type="project" value="UniProtKB-UniRule"/>
</dbReference>
<dbReference type="PROSITE" id="PS51598">
    <property type="entry name" value="SAM_CHO2"/>
    <property type="match status" value="1"/>
</dbReference>
<dbReference type="GO" id="GO:0006656">
    <property type="term" value="P:phosphatidylcholine biosynthetic process"/>
    <property type="evidence" value="ECO:0007669"/>
    <property type="project" value="UniProtKB-UniRule"/>
</dbReference>
<dbReference type="InterPro" id="IPR007318">
    <property type="entry name" value="Phopholipid_MeTrfase"/>
</dbReference>
<evidence type="ECO:0000256" key="13">
    <source>
        <dbReference type="HAMAP-Rule" id="MF_03217"/>
    </source>
</evidence>
<dbReference type="GO" id="GO:0005789">
    <property type="term" value="C:endoplasmic reticulum membrane"/>
    <property type="evidence" value="ECO:0007669"/>
    <property type="project" value="UniProtKB-SubCell"/>
</dbReference>
<keyword evidence="17" id="KW-1185">Reference proteome</keyword>
<evidence type="ECO:0000256" key="9">
    <source>
        <dbReference type="ARBA" id="ARBA00023098"/>
    </source>
</evidence>
<dbReference type="GO" id="GO:0032259">
    <property type="term" value="P:methylation"/>
    <property type="evidence" value="ECO:0007669"/>
    <property type="project" value="UniProtKB-KW"/>
</dbReference>
<dbReference type="InterPro" id="IPR016219">
    <property type="entry name" value="Phosphatid-EA_MeTrfase_fun"/>
</dbReference>
<feature type="compositionally biased region" description="Low complexity" evidence="15">
    <location>
        <begin position="346"/>
        <end position="358"/>
    </location>
</feature>
<evidence type="ECO:0000256" key="11">
    <source>
        <dbReference type="ARBA" id="ARBA00023209"/>
    </source>
</evidence>
<protein>
    <recommendedName>
        <fullName evidence="13 14">Phosphatidylethanolamine N-methyltransferase</fullName>
        <shortName evidence="13">PE methyltransferase</shortName>
        <shortName evidence="13 14">PEAMT</shortName>
        <shortName evidence="13">PEMT</shortName>
        <ecNumber evidence="13 14">2.1.1.17</ecNumber>
    </recommendedName>
</protein>
<evidence type="ECO:0000256" key="10">
    <source>
        <dbReference type="ARBA" id="ARBA00023136"/>
    </source>
</evidence>
<feature type="compositionally biased region" description="Acidic residues" evidence="15">
    <location>
        <begin position="366"/>
        <end position="383"/>
    </location>
</feature>
<comment type="similarity">
    <text evidence="13 14">Belongs to the class VI-like SAM-binding methyltransferase superfamily. CHO2 family.</text>
</comment>
<evidence type="ECO:0000256" key="3">
    <source>
        <dbReference type="ARBA" id="ARBA00022603"/>
    </source>
</evidence>
<feature type="transmembrane region" description="Helical" evidence="13 14">
    <location>
        <begin position="438"/>
        <end position="456"/>
    </location>
</feature>
<proteinExistence type="inferred from homology"/>
<comment type="function">
    <text evidence="13 14">Catalyzes the first step of the methylation pathway of phosphatidylcholine biosynthesis, the SAM-dependent methylation of phosphatidylethanolamine (PE) to phosphatidylmonomethylethanolamine (PMME).</text>
</comment>
<evidence type="ECO:0000256" key="5">
    <source>
        <dbReference type="ARBA" id="ARBA00022691"/>
    </source>
</evidence>
<keyword evidence="2 13" id="KW-0444">Lipid biosynthesis</keyword>
<evidence type="ECO:0000256" key="12">
    <source>
        <dbReference type="ARBA" id="ARBA00023264"/>
    </source>
</evidence>
<dbReference type="HAMAP" id="MF_03217">
    <property type="entry name" value="PEMT"/>
    <property type="match status" value="1"/>
</dbReference>
<gene>
    <name evidence="16" type="primary">CHO2</name>
    <name evidence="16" type="ORF">QCA50_008310</name>
</gene>
<keyword evidence="7 13" id="KW-0256">Endoplasmic reticulum</keyword>
<evidence type="ECO:0000256" key="14">
    <source>
        <dbReference type="RuleBase" id="RU361122"/>
    </source>
</evidence>
<keyword evidence="4 13" id="KW-0808">Transferase</keyword>
<keyword evidence="12 13" id="KW-1208">Phospholipid metabolism</keyword>
<evidence type="ECO:0000256" key="4">
    <source>
        <dbReference type="ARBA" id="ARBA00022679"/>
    </source>
</evidence>
<comment type="caution">
    <text evidence="13 14">Lacks conserved residue(s) required for the propagation of feature annotation.</text>
</comment>
<keyword evidence="3 13" id="KW-0489">Methyltransferase</keyword>
<sequence>MSEDTESLLRQRRVSQKEEGEQVLKNTPSSPQKHTEEVVWGKTPNGEVFRVPTTHDVLTLFHPGYHKSHLDLLSLGLLGLQLVLFALLSRTASKRFFFVYFAFWRAAYDVGLGWILTKQSKKKWIVREMQRLGWLDEKRQPAVRNWIRKQLAGKMGKDYSFDELPLEYNTWLLYRQLVDIILLNDFLAYCMFAFACFRVPDGLSTMMHAMRWIGGIALIAFNLWVKTEAHHVVKDYGWYWGDCFFQRGALVFDGVFELAPHPMYSVGYAGYYGLSLISGSYAVLFVSLAGHAAQFGFLVFFENPHIERTYGQRKLLAQRTPVHPSSSRKVPEQTEAPPAKRRSRELSVSSVTSTDLSTPAATEGETASETDEVETETETELDIDVTRRQRRRSGPSPKSSSPKRARSPVLSMHDLNNTYFRKDTVLLRNVDFLRANDLQLALVIFYVLLGSFLPSLSVRGTLMLHFVHALTWCLLHSFGLGLLLRSQSQSKFMVRHFLKHYHYPRNDGGKGAVLEAFSNWKSIYNLSMCMTYASSIGLTWKSYSIPNNWTVGNELLRHTLGVILIIINVWATLESYEVLGLFGWFYGDFFVDDFPAHLEYTGIYRYLNNPEIMSGAAFFGLAMISGRKLVFALAVIRYLSQWWFLSKVENPHMRKLYGDSLRSDAGFVKVIKTVAQKNAHILESRAGRHAPEIRRVAKEVKGTFDKVYEETAEVLEDFLAKSKPRISEVMQDTKVLLQQSRERLVISRVANDLFLYDTSQYSMTVIPSSADGSLQFHVGEPIKVKWSAPSHHSRRDWIGIYRVGANKSNLVTKTSSLGKWVPVDDDEWDGDIPLNHKLPGQPDSKPENGEVMFGGDLLPWQTGRYEIRYHHDGKYNVLSLAGPIEIYVEKPQSMEFDDVKKTLSRVVPLCLDSDPSLIPDSCKGNVETESSSSEDDHRDPDDFRFWSEKQAKRISLAFKQAFGVELTPEVIIADANLSTLANRILVAKQLLSN</sequence>
<dbReference type="Proteomes" id="UP001385951">
    <property type="component" value="Unassembled WGS sequence"/>
</dbReference>
<dbReference type="PANTHER" id="PTHR32138:SF0">
    <property type="entry name" value="PHOSPHATIDYLETHANOLAMINE N-METHYLTRANSFERASE"/>
    <property type="match status" value="1"/>
</dbReference>
<keyword evidence="5 13" id="KW-0949">S-adenosyl-L-methionine</keyword>
<feature type="region of interest" description="Disordered" evidence="15">
    <location>
        <begin position="920"/>
        <end position="942"/>
    </location>
</feature>
<evidence type="ECO:0000313" key="16">
    <source>
        <dbReference type="EMBL" id="KAK7688771.1"/>
    </source>
</evidence>
<dbReference type="PIRSF" id="PIRSF000383">
    <property type="entry name" value="PEAMT"/>
    <property type="match status" value="1"/>
</dbReference>
<dbReference type="EMBL" id="JASBNA010000010">
    <property type="protein sequence ID" value="KAK7688771.1"/>
    <property type="molecule type" value="Genomic_DNA"/>
</dbReference>
<keyword evidence="8 13" id="KW-1133">Transmembrane helix</keyword>
<evidence type="ECO:0000256" key="1">
    <source>
        <dbReference type="ARBA" id="ARBA00004127"/>
    </source>
</evidence>
<comment type="subcellular location">
    <subcellularLocation>
        <location evidence="1">Endomembrane system</location>
        <topology evidence="1">Multi-pass membrane protein</topology>
    </subcellularLocation>
    <subcellularLocation>
        <location evidence="13 14">Endoplasmic reticulum membrane</location>
        <topology evidence="13 14">Multi-pass membrane protein</topology>
    </subcellularLocation>
</comment>
<dbReference type="AlphaFoldDB" id="A0AAW0GH39"/>
<evidence type="ECO:0000256" key="2">
    <source>
        <dbReference type="ARBA" id="ARBA00022516"/>
    </source>
</evidence>
<organism evidence="16 17">
    <name type="scientific">Cerrena zonata</name>
    <dbReference type="NCBI Taxonomy" id="2478898"/>
    <lineage>
        <taxon>Eukaryota</taxon>
        <taxon>Fungi</taxon>
        <taxon>Dikarya</taxon>
        <taxon>Basidiomycota</taxon>
        <taxon>Agaricomycotina</taxon>
        <taxon>Agaricomycetes</taxon>
        <taxon>Polyporales</taxon>
        <taxon>Cerrenaceae</taxon>
        <taxon>Cerrena</taxon>
    </lineage>
</organism>
<keyword evidence="10 13" id="KW-0472">Membrane</keyword>
<reference evidence="16 17" key="1">
    <citation type="submission" date="2022-09" db="EMBL/GenBank/DDBJ databases">
        <authorList>
            <person name="Palmer J.M."/>
        </authorList>
    </citation>
    <scope>NUCLEOTIDE SEQUENCE [LARGE SCALE GENOMIC DNA]</scope>
    <source>
        <strain evidence="16 17">DSM 7382</strain>
    </source>
</reference>
<evidence type="ECO:0000256" key="7">
    <source>
        <dbReference type="ARBA" id="ARBA00022824"/>
    </source>
</evidence>